<evidence type="ECO:0000313" key="2">
    <source>
        <dbReference type="EMBL" id="BCJ68956.1"/>
    </source>
</evidence>
<name>A0A810N6C0_9ACTN</name>
<evidence type="ECO:0000256" key="1">
    <source>
        <dbReference type="SAM" id="MobiDB-lite"/>
    </source>
</evidence>
<protein>
    <submittedName>
        <fullName evidence="2">Uncharacterized protein</fullName>
    </submittedName>
</protein>
<gene>
    <name evidence="2" type="ORF">Prubr_59770</name>
</gene>
<evidence type="ECO:0000313" key="3">
    <source>
        <dbReference type="Proteomes" id="UP000680866"/>
    </source>
</evidence>
<reference evidence="2" key="1">
    <citation type="submission" date="2020-08" db="EMBL/GenBank/DDBJ databases">
        <title>Whole genome shotgun sequence of Polymorphospora rubra NBRC 101157.</title>
        <authorList>
            <person name="Komaki H."/>
            <person name="Tamura T."/>
        </authorList>
    </citation>
    <scope>NUCLEOTIDE SEQUENCE</scope>
    <source>
        <strain evidence="2">NBRC 101157</strain>
    </source>
</reference>
<keyword evidence="3" id="KW-1185">Reference proteome</keyword>
<organism evidence="2 3">
    <name type="scientific">Polymorphospora rubra</name>
    <dbReference type="NCBI Taxonomy" id="338584"/>
    <lineage>
        <taxon>Bacteria</taxon>
        <taxon>Bacillati</taxon>
        <taxon>Actinomycetota</taxon>
        <taxon>Actinomycetes</taxon>
        <taxon>Micromonosporales</taxon>
        <taxon>Micromonosporaceae</taxon>
        <taxon>Polymorphospora</taxon>
    </lineage>
</organism>
<proteinExistence type="predicted"/>
<dbReference type="AlphaFoldDB" id="A0A810N6C0"/>
<feature type="region of interest" description="Disordered" evidence="1">
    <location>
        <begin position="1"/>
        <end position="61"/>
    </location>
</feature>
<dbReference type="Proteomes" id="UP000680866">
    <property type="component" value="Chromosome"/>
</dbReference>
<sequence>MRTKSGRPGGPSPECRVLKSHGATVDRLLNRTGPARGGGPGRAEMIRPPRTHPVHPLDDTV</sequence>
<accession>A0A810N6C0</accession>
<dbReference type="EMBL" id="AP023359">
    <property type="protein sequence ID" value="BCJ68956.1"/>
    <property type="molecule type" value="Genomic_DNA"/>
</dbReference>
<dbReference type="KEGG" id="pry:Prubr_59770"/>